<comment type="similarity">
    <text evidence="1">Belongs to the TolB family.</text>
</comment>
<dbReference type="InterPro" id="IPR011659">
    <property type="entry name" value="WD40"/>
</dbReference>
<dbReference type="PANTHER" id="PTHR36842">
    <property type="entry name" value="PROTEIN TOLB HOMOLOG"/>
    <property type="match status" value="1"/>
</dbReference>
<dbReference type="InterPro" id="IPR011042">
    <property type="entry name" value="6-blade_b-propeller_TolB-like"/>
</dbReference>
<accession>A0A3B1AV47</accession>
<name>A0A3B1AV47_9ZZZZ</name>
<dbReference type="Gene3D" id="2.120.10.30">
    <property type="entry name" value="TolB, C-terminal domain"/>
    <property type="match status" value="1"/>
</dbReference>
<dbReference type="SUPFAM" id="SSF69304">
    <property type="entry name" value="Tricorn protease N-terminal domain"/>
    <property type="match status" value="1"/>
</dbReference>
<protein>
    <recommendedName>
        <fullName evidence="3">TolB protein, periplasmic protein involved in the tonb-independent uptake of group A colicins</fullName>
    </recommendedName>
</protein>
<evidence type="ECO:0008006" key="3">
    <source>
        <dbReference type="Google" id="ProtNLM"/>
    </source>
</evidence>
<gene>
    <name evidence="2" type="ORF">MNBD_GAMMA19-1677</name>
</gene>
<evidence type="ECO:0000313" key="2">
    <source>
        <dbReference type="EMBL" id="VAW96646.1"/>
    </source>
</evidence>
<feature type="non-terminal residue" evidence="2">
    <location>
        <position position="879"/>
    </location>
</feature>
<dbReference type="PANTHER" id="PTHR36842:SF1">
    <property type="entry name" value="PROTEIN TOLB"/>
    <property type="match status" value="1"/>
</dbReference>
<dbReference type="Pfam" id="PF07676">
    <property type="entry name" value="PD40"/>
    <property type="match status" value="1"/>
</dbReference>
<evidence type="ECO:0000256" key="1">
    <source>
        <dbReference type="ARBA" id="ARBA00009820"/>
    </source>
</evidence>
<proteinExistence type="inferred from homology"/>
<organism evidence="2">
    <name type="scientific">hydrothermal vent metagenome</name>
    <dbReference type="NCBI Taxonomy" id="652676"/>
    <lineage>
        <taxon>unclassified sequences</taxon>
        <taxon>metagenomes</taxon>
        <taxon>ecological metagenomes</taxon>
    </lineage>
</organism>
<dbReference type="Gene3D" id="2.40.160.50">
    <property type="entry name" value="membrane protein fhac: a member of the omp85/tpsb transporter family"/>
    <property type="match status" value="1"/>
</dbReference>
<sequence length="879" mass="99815">MIKKITVCLFLIVAGTSPNIVLAALTQDPSLNWQTLYTKHFEIHFHDGEEPLARKVGSIAESVHTKLTRKFNWTPHEPTQIILSDRFDFANGSATPIPRNEMRLLVTPPSGNSAVSDHNNWLELLIIHEYTHILQLEKVSGFPATLRKLFGRNTFLFPNMLQPPWLIEGLATYEETDKTRGIGRGQSTMFRGLMRQEIINGIKPIRQINQPLNSWPLNTVRYLYGVYFYQFVAERYGAEKITELVAEYSNNLLPFSINNNSRRVLGKNMTVLWDEFSEYLQDTFSREIKNIQQAGEITGTQITHTGYFTRSPQVSSNGDIYYLEDDLQTEPRLMVIRQGTTKPEVIADVRGNRFDLHPTAGVIVAEIDTVNTTNLFSDLYHLDPNSGNKTRLTYGKRYLQATWSPDGKNIIAIHNQLGQHALHLLDKHGNKTDTLWQGKDNTIISSVNGSPNGDHLVMAVWRPDTLWNLEHFNLQTRQWTLLTHDTHIENSPRFSGNGQSIVFSADYDGVFNIYQLTLANGKLEKLTNVTGEASTPALHHTANGEQLVYINLGATGYDLFQLRETSSTTLPINTNTATNTADYRPSPQYAPIQNASIEPYNALPRIIPTAWFPYFQFDDVRSEIGFTTTGADPLRRHAYGALLGYDTDNQWLVGQFNYIYDRWNPTLKLSLNRQVLAFTDNTGEVERYRNSDIVSAEAIWPFFRYEQQWLLHAGVVSESESDKKILSNFGGINNLDDRIAGLAVSYNSARTYARSISPAYGRQFRVIAEDNDILDSDFSGQTYTLDWREFIDLPGQHVIATRAVLGWGTENPRDFRLGGTLETSVPPAPQATALALTQNIFGQRRYPLHGYKQGRVDLRGRRMALIEAEWRFPIALIER</sequence>
<reference evidence="2" key="1">
    <citation type="submission" date="2018-06" db="EMBL/GenBank/DDBJ databases">
        <authorList>
            <person name="Zhirakovskaya E."/>
        </authorList>
    </citation>
    <scope>NUCLEOTIDE SEQUENCE</scope>
</reference>
<dbReference type="AlphaFoldDB" id="A0A3B1AV47"/>
<dbReference type="EMBL" id="UOFV01000094">
    <property type="protein sequence ID" value="VAW96646.1"/>
    <property type="molecule type" value="Genomic_DNA"/>
</dbReference>